<dbReference type="Proteomes" id="UP000738349">
    <property type="component" value="Unassembled WGS sequence"/>
</dbReference>
<dbReference type="SUPFAM" id="SSF46785">
    <property type="entry name" value="Winged helix' DNA-binding domain"/>
    <property type="match status" value="1"/>
</dbReference>
<dbReference type="PANTHER" id="PTHR43712">
    <property type="entry name" value="PUTATIVE (AFU_ORTHOLOGUE AFUA_4G14580)-RELATED"/>
    <property type="match status" value="1"/>
</dbReference>
<dbReference type="Gene3D" id="1.10.10.10">
    <property type="entry name" value="Winged helix-like DNA-binding domain superfamily/Winged helix DNA-binding domain"/>
    <property type="match status" value="1"/>
</dbReference>
<name>A0A9P9E3J9_9HYPO</name>
<dbReference type="InterPro" id="IPR029063">
    <property type="entry name" value="SAM-dependent_MTases_sf"/>
</dbReference>
<evidence type="ECO:0000256" key="2">
    <source>
        <dbReference type="ARBA" id="ARBA00022679"/>
    </source>
</evidence>
<dbReference type="GO" id="GO:0008171">
    <property type="term" value="F:O-methyltransferase activity"/>
    <property type="evidence" value="ECO:0007669"/>
    <property type="project" value="InterPro"/>
</dbReference>
<dbReference type="PROSITE" id="PS51683">
    <property type="entry name" value="SAM_OMT_II"/>
    <property type="match status" value="1"/>
</dbReference>
<evidence type="ECO:0000256" key="1">
    <source>
        <dbReference type="ARBA" id="ARBA00022603"/>
    </source>
</evidence>
<dbReference type="PIRSF" id="PIRSF005739">
    <property type="entry name" value="O-mtase"/>
    <property type="match status" value="1"/>
</dbReference>
<evidence type="ECO:0000313" key="7">
    <source>
        <dbReference type="Proteomes" id="UP000738349"/>
    </source>
</evidence>
<keyword evidence="3" id="KW-0949">S-adenosyl-L-methionine</keyword>
<keyword evidence="1" id="KW-0489">Methyltransferase</keyword>
<dbReference type="InterPro" id="IPR036388">
    <property type="entry name" value="WH-like_DNA-bd_sf"/>
</dbReference>
<evidence type="ECO:0000313" key="6">
    <source>
        <dbReference type="EMBL" id="KAH7131310.1"/>
    </source>
</evidence>
<proteinExistence type="predicted"/>
<dbReference type="InterPro" id="IPR001077">
    <property type="entry name" value="COMT_C"/>
</dbReference>
<accession>A0A9P9E3J9</accession>
<dbReference type="AlphaFoldDB" id="A0A9P9E3J9"/>
<dbReference type="EMBL" id="JAGMUV010000017">
    <property type="protein sequence ID" value="KAH7131310.1"/>
    <property type="molecule type" value="Genomic_DNA"/>
</dbReference>
<dbReference type="GO" id="GO:0032259">
    <property type="term" value="P:methylation"/>
    <property type="evidence" value="ECO:0007669"/>
    <property type="project" value="UniProtKB-KW"/>
</dbReference>
<organism evidence="6 7">
    <name type="scientific">Dactylonectria macrodidyma</name>
    <dbReference type="NCBI Taxonomy" id="307937"/>
    <lineage>
        <taxon>Eukaryota</taxon>
        <taxon>Fungi</taxon>
        <taxon>Dikarya</taxon>
        <taxon>Ascomycota</taxon>
        <taxon>Pezizomycotina</taxon>
        <taxon>Sordariomycetes</taxon>
        <taxon>Hypocreomycetidae</taxon>
        <taxon>Hypocreales</taxon>
        <taxon>Nectriaceae</taxon>
        <taxon>Dactylonectria</taxon>
    </lineage>
</organism>
<dbReference type="InterPro" id="IPR036390">
    <property type="entry name" value="WH_DNA-bd_sf"/>
</dbReference>
<keyword evidence="7" id="KW-1185">Reference proteome</keyword>
<dbReference type="SUPFAM" id="SSF53335">
    <property type="entry name" value="S-adenosyl-L-methionine-dependent methyltransferases"/>
    <property type="match status" value="1"/>
</dbReference>
<dbReference type="Gene3D" id="3.40.50.150">
    <property type="entry name" value="Vaccinia Virus protein VP39"/>
    <property type="match status" value="1"/>
</dbReference>
<reference evidence="6" key="1">
    <citation type="journal article" date="2021" name="Nat. Commun.">
        <title>Genetic determinants of endophytism in the Arabidopsis root mycobiome.</title>
        <authorList>
            <person name="Mesny F."/>
            <person name="Miyauchi S."/>
            <person name="Thiergart T."/>
            <person name="Pickel B."/>
            <person name="Atanasova L."/>
            <person name="Karlsson M."/>
            <person name="Huettel B."/>
            <person name="Barry K.W."/>
            <person name="Haridas S."/>
            <person name="Chen C."/>
            <person name="Bauer D."/>
            <person name="Andreopoulos W."/>
            <person name="Pangilinan J."/>
            <person name="LaButti K."/>
            <person name="Riley R."/>
            <person name="Lipzen A."/>
            <person name="Clum A."/>
            <person name="Drula E."/>
            <person name="Henrissat B."/>
            <person name="Kohler A."/>
            <person name="Grigoriev I.V."/>
            <person name="Martin F.M."/>
            <person name="Hacquard S."/>
        </authorList>
    </citation>
    <scope>NUCLEOTIDE SEQUENCE</scope>
    <source>
        <strain evidence="6">MPI-CAGE-AT-0147</strain>
    </source>
</reference>
<evidence type="ECO:0000259" key="5">
    <source>
        <dbReference type="Pfam" id="PF00891"/>
    </source>
</evidence>
<sequence length="376" mass="42248">MASQTQNIIDVLDGVSHGSFTNEVERLRVRAAARRLLARPVVFAALQTYIDLGLWGSWNAAGGGEKTIDELLKFAERDVEPDLLRRFLRLLAAFIVVEETAEDTFKPTPFSAAIGDESTKVRASLEAANYQYILAGHNLPKYLAKTGYRGPSGADDNNHSGSDPDGLNFFGRLQKSPECYEAFTGHMEAWTAWKTPWTKLFDPSKLIDGAHLEDGSPSSWIWVAKLVSTSPTSSTRGQICLLERWFCRIFPRSSLELRLNDKIIVIVYDFSLPYRAYFMHAVLHDWPDDKATDLLKNTRDAMAKGYSKLFVYDIVVPPTGASISQTNMNVNMMSLLSASERTKSQWEKLLTCAGFKIVNFWPDPQEYEMLIEAEIA</sequence>
<gene>
    <name evidence="6" type="ORF">EDB81DRAFT_871591</name>
</gene>
<dbReference type="Pfam" id="PF00891">
    <property type="entry name" value="Methyltransf_2"/>
    <property type="match status" value="1"/>
</dbReference>
<feature type="active site" description="Proton acceptor" evidence="4">
    <location>
        <position position="284"/>
    </location>
</feature>
<protein>
    <recommendedName>
        <fullName evidence="5">O-methyltransferase C-terminal domain-containing protein</fullName>
    </recommendedName>
</protein>
<evidence type="ECO:0000256" key="4">
    <source>
        <dbReference type="PIRSR" id="PIRSR005739-1"/>
    </source>
</evidence>
<keyword evidence="2" id="KW-0808">Transferase</keyword>
<comment type="caution">
    <text evidence="6">The sequence shown here is derived from an EMBL/GenBank/DDBJ whole genome shotgun (WGS) entry which is preliminary data.</text>
</comment>
<dbReference type="OrthoDB" id="2410195at2759"/>
<dbReference type="InterPro" id="IPR016461">
    <property type="entry name" value="COMT-like"/>
</dbReference>
<evidence type="ECO:0000256" key="3">
    <source>
        <dbReference type="ARBA" id="ARBA00022691"/>
    </source>
</evidence>
<feature type="domain" description="O-methyltransferase C-terminal" evidence="5">
    <location>
        <begin position="276"/>
        <end position="356"/>
    </location>
</feature>
<dbReference type="PANTHER" id="PTHR43712:SF8">
    <property type="entry name" value="O-METHYLTRANSFERASE AF390-400"/>
    <property type="match status" value="1"/>
</dbReference>